<dbReference type="SMART" id="SM00422">
    <property type="entry name" value="HTH_MERR"/>
    <property type="match status" value="1"/>
</dbReference>
<evidence type="ECO:0000256" key="4">
    <source>
        <dbReference type="ARBA" id="ARBA00023163"/>
    </source>
</evidence>
<dbReference type="Proteomes" id="UP000199073">
    <property type="component" value="Unassembled WGS sequence"/>
</dbReference>
<evidence type="ECO:0000313" key="7">
    <source>
        <dbReference type="Proteomes" id="UP000199073"/>
    </source>
</evidence>
<dbReference type="AlphaFoldDB" id="A0A1H0KLH1"/>
<proteinExistence type="predicted"/>
<keyword evidence="4" id="KW-0804">Transcription</keyword>
<dbReference type="InterPro" id="IPR047057">
    <property type="entry name" value="MerR_fam"/>
</dbReference>
<accession>A0A1H0KLH1</accession>
<keyword evidence="7" id="KW-1185">Reference proteome</keyword>
<dbReference type="PROSITE" id="PS50937">
    <property type="entry name" value="HTH_MERR_2"/>
    <property type="match status" value="1"/>
</dbReference>
<organism evidence="6 7">
    <name type="scientific">Desulforhopalus singaporensis</name>
    <dbReference type="NCBI Taxonomy" id="91360"/>
    <lineage>
        <taxon>Bacteria</taxon>
        <taxon>Pseudomonadati</taxon>
        <taxon>Thermodesulfobacteriota</taxon>
        <taxon>Desulfobulbia</taxon>
        <taxon>Desulfobulbales</taxon>
        <taxon>Desulfocapsaceae</taxon>
        <taxon>Desulforhopalus</taxon>
    </lineage>
</organism>
<dbReference type="InterPro" id="IPR000551">
    <property type="entry name" value="MerR-type_HTH_dom"/>
</dbReference>
<dbReference type="PANTHER" id="PTHR30204">
    <property type="entry name" value="REDOX-CYCLING DRUG-SENSING TRANSCRIPTIONAL ACTIVATOR SOXR"/>
    <property type="match status" value="1"/>
</dbReference>
<feature type="domain" description="HTH merR-type" evidence="5">
    <location>
        <begin position="1"/>
        <end position="70"/>
    </location>
</feature>
<dbReference type="Gene3D" id="1.10.1660.10">
    <property type="match status" value="1"/>
</dbReference>
<evidence type="ECO:0000256" key="1">
    <source>
        <dbReference type="ARBA" id="ARBA00022491"/>
    </source>
</evidence>
<dbReference type="STRING" id="91360.SAMN05660330_00551"/>
<evidence type="ECO:0000259" key="5">
    <source>
        <dbReference type="PROSITE" id="PS50937"/>
    </source>
</evidence>
<dbReference type="Pfam" id="PF13411">
    <property type="entry name" value="MerR_1"/>
    <property type="match status" value="1"/>
</dbReference>
<dbReference type="OrthoDB" id="9802944at2"/>
<dbReference type="PANTHER" id="PTHR30204:SF69">
    <property type="entry name" value="MERR-FAMILY TRANSCRIPTIONAL REGULATOR"/>
    <property type="match status" value="1"/>
</dbReference>
<sequence length="238" mass="27732">MRIKELIEITGVSRQTIHFYTREGLLQRPKKTSPNQAEYSEAHVERIKIIRQLHEQLCFPLETIKKVLEEQENSAGNSSVLKTKIEFLRPLDQLLAQDVHSETTFLELTGISPERLEDFEKWEIITPKLVGDQKVYSHHDLTIGRVIGEMRRLGISYERGFRRDAIKEIRDMLHDIAAKVGKDFAYGTKDKVPPEQIHELSEIYTEIVAVFFYHLSHRLVKEEVERNLGIIRSEQGDQ</sequence>
<keyword evidence="1" id="KW-0678">Repressor</keyword>
<dbReference type="GO" id="GO:0003677">
    <property type="term" value="F:DNA binding"/>
    <property type="evidence" value="ECO:0007669"/>
    <property type="project" value="UniProtKB-KW"/>
</dbReference>
<gene>
    <name evidence="6" type="ORF">SAMN05660330_00551</name>
</gene>
<reference evidence="6 7" key="1">
    <citation type="submission" date="2016-10" db="EMBL/GenBank/DDBJ databases">
        <authorList>
            <person name="de Groot N.N."/>
        </authorList>
    </citation>
    <scope>NUCLEOTIDE SEQUENCE [LARGE SCALE GENOMIC DNA]</scope>
    <source>
        <strain evidence="6 7">DSM 12130</strain>
    </source>
</reference>
<evidence type="ECO:0000256" key="3">
    <source>
        <dbReference type="ARBA" id="ARBA00023125"/>
    </source>
</evidence>
<evidence type="ECO:0000313" key="6">
    <source>
        <dbReference type="EMBL" id="SDO56834.1"/>
    </source>
</evidence>
<keyword evidence="2" id="KW-0805">Transcription regulation</keyword>
<evidence type="ECO:0000256" key="2">
    <source>
        <dbReference type="ARBA" id="ARBA00023015"/>
    </source>
</evidence>
<keyword evidence="3" id="KW-0238">DNA-binding</keyword>
<dbReference type="GO" id="GO:0003700">
    <property type="term" value="F:DNA-binding transcription factor activity"/>
    <property type="evidence" value="ECO:0007669"/>
    <property type="project" value="InterPro"/>
</dbReference>
<dbReference type="SUPFAM" id="SSF46955">
    <property type="entry name" value="Putative DNA-binding domain"/>
    <property type="match status" value="1"/>
</dbReference>
<dbReference type="InterPro" id="IPR009061">
    <property type="entry name" value="DNA-bd_dom_put_sf"/>
</dbReference>
<dbReference type="RefSeq" id="WP_092219539.1">
    <property type="nucleotide sequence ID" value="NZ_FNJI01000003.1"/>
</dbReference>
<dbReference type="EMBL" id="FNJI01000003">
    <property type="protein sequence ID" value="SDO56834.1"/>
    <property type="molecule type" value="Genomic_DNA"/>
</dbReference>
<name>A0A1H0KLH1_9BACT</name>
<protein>
    <submittedName>
        <fullName evidence="6">MerR HTH family regulatory protein</fullName>
    </submittedName>
</protein>
<dbReference type="PRINTS" id="PR00040">
    <property type="entry name" value="HTHMERR"/>
</dbReference>